<dbReference type="KEGG" id="ftj:FTUN_6265"/>
<keyword evidence="2" id="KW-1185">Reference proteome</keyword>
<sequence>MPENYDNPTEIPDKLLSRDDQFAFALEDGEIIHGFLLEPKRVAI</sequence>
<evidence type="ECO:0000313" key="2">
    <source>
        <dbReference type="Proteomes" id="UP000503447"/>
    </source>
</evidence>
<organism evidence="1 2">
    <name type="scientific">Frigoriglobus tundricola</name>
    <dbReference type="NCBI Taxonomy" id="2774151"/>
    <lineage>
        <taxon>Bacteria</taxon>
        <taxon>Pseudomonadati</taxon>
        <taxon>Planctomycetota</taxon>
        <taxon>Planctomycetia</taxon>
        <taxon>Gemmatales</taxon>
        <taxon>Gemmataceae</taxon>
        <taxon>Frigoriglobus</taxon>
    </lineage>
</organism>
<dbReference type="EMBL" id="CP053452">
    <property type="protein sequence ID" value="QJW98670.1"/>
    <property type="molecule type" value="Genomic_DNA"/>
</dbReference>
<gene>
    <name evidence="1" type="ORF">FTUN_6265</name>
</gene>
<evidence type="ECO:0000313" key="1">
    <source>
        <dbReference type="EMBL" id="QJW98670.1"/>
    </source>
</evidence>
<accession>A0A6M5YYZ0</accession>
<name>A0A6M5YYZ0_9BACT</name>
<reference evidence="2" key="1">
    <citation type="submission" date="2020-05" db="EMBL/GenBank/DDBJ databases">
        <title>Frigoriglobus tundricola gen. nov., sp. nov., a psychrotolerant cellulolytic planctomycete of the family Gemmataceae with two divergent copies of 16S rRNA gene.</title>
        <authorList>
            <person name="Kulichevskaya I.S."/>
            <person name="Ivanova A.A."/>
            <person name="Naumoff D.G."/>
            <person name="Beletsky A.V."/>
            <person name="Rijpstra W.I.C."/>
            <person name="Sinninghe Damste J.S."/>
            <person name="Mardanov A.V."/>
            <person name="Ravin N.V."/>
            <person name="Dedysh S.N."/>
        </authorList>
    </citation>
    <scope>NUCLEOTIDE SEQUENCE [LARGE SCALE GENOMIC DNA]</scope>
    <source>
        <strain evidence="2">PL17</strain>
    </source>
</reference>
<dbReference type="Proteomes" id="UP000503447">
    <property type="component" value="Chromosome"/>
</dbReference>
<protein>
    <submittedName>
        <fullName evidence="1">Uncharacterized protein</fullName>
    </submittedName>
</protein>
<dbReference type="AlphaFoldDB" id="A0A6M5YYZ0"/>
<proteinExistence type="predicted"/>